<gene>
    <name evidence="8" type="ORF">ENT37_12140</name>
</gene>
<organism evidence="8">
    <name type="scientific">Anaerolinea thermolimosa</name>
    <dbReference type="NCBI Taxonomy" id="229919"/>
    <lineage>
        <taxon>Bacteria</taxon>
        <taxon>Bacillati</taxon>
        <taxon>Chloroflexota</taxon>
        <taxon>Anaerolineae</taxon>
        <taxon>Anaerolineales</taxon>
        <taxon>Anaerolineaceae</taxon>
        <taxon>Anaerolinea</taxon>
    </lineage>
</organism>
<dbReference type="InterPro" id="IPR051406">
    <property type="entry name" value="PLD_domain"/>
</dbReference>
<keyword evidence="6" id="KW-0443">Lipid metabolism</keyword>
<dbReference type="InterPro" id="IPR025202">
    <property type="entry name" value="PLD-like_dom"/>
</dbReference>
<dbReference type="Gene3D" id="3.30.870.10">
    <property type="entry name" value="Endonuclease Chain A"/>
    <property type="match status" value="2"/>
</dbReference>
<evidence type="ECO:0000256" key="5">
    <source>
        <dbReference type="ARBA" id="ARBA00022963"/>
    </source>
</evidence>
<sequence length="491" mass="55508">MRGFKTFRSVAPAPQPGQTYSLMEHPVQAFLWGDYTAKPAHDYTYEVVPCYGEPKNLLPGKAVRVRIHTEREERGKHAIYFNRGVAASQAYAWKFGNRSPDEVPDRKAYIWLSRGLEEALLSFIAQADGPGRGLYASVYEFNYLPVLRAFKAAYDAGADVKIIYDARKDPPIQATREAIDAVGLPASILIPRTASKSYISHNKFIVLLKRGRPVQVWTGSTNFTRGGIFGQANVGHVVRDSRVARTYLDYWKLLANDPDAKTLRLRVAELTPNLPETPDPGCLPMFSPRPDLHLLNWFASRLESASQAAFLTAAFGVNPLLASVLNKDRDIPRFLLLEKEGSNMEVYAADPDVHISVGSRLGPDPLYQWAAERLTGFNLHVQYIHTKFMLIDPLTDLPLTITGSANFSEASIKNNDENTLVIAGDRRVADIYLGEFMRLFNHFYFRYQANRVRLLAEGEELPGVFLLEDDSWTRRYYNPESPRFRLRELFG</sequence>
<comment type="catalytic activity">
    <reaction evidence="1">
        <text>a 1,2-diacyl-sn-glycero-3-phosphocholine + H2O = a 1,2-diacyl-sn-glycero-3-phosphate + choline + H(+)</text>
        <dbReference type="Rhea" id="RHEA:14445"/>
        <dbReference type="ChEBI" id="CHEBI:15354"/>
        <dbReference type="ChEBI" id="CHEBI:15377"/>
        <dbReference type="ChEBI" id="CHEBI:15378"/>
        <dbReference type="ChEBI" id="CHEBI:57643"/>
        <dbReference type="ChEBI" id="CHEBI:58608"/>
        <dbReference type="EC" id="3.1.4.4"/>
    </reaction>
</comment>
<dbReference type="GO" id="GO:0016891">
    <property type="term" value="F:RNA endonuclease activity producing 5'-phosphomonoesters, hydrolytic mechanism"/>
    <property type="evidence" value="ECO:0007669"/>
    <property type="project" value="TreeGrafter"/>
</dbReference>
<protein>
    <recommendedName>
        <fullName evidence="3">phospholipase D</fullName>
        <ecNumber evidence="3">3.1.4.4</ecNumber>
    </recommendedName>
</protein>
<evidence type="ECO:0000256" key="2">
    <source>
        <dbReference type="ARBA" id="ARBA00008664"/>
    </source>
</evidence>
<comment type="caution">
    <text evidence="8">The sequence shown here is derived from an EMBL/GenBank/DDBJ whole genome shotgun (WGS) entry which is preliminary data.</text>
</comment>
<dbReference type="GO" id="GO:0006793">
    <property type="term" value="P:phosphorus metabolic process"/>
    <property type="evidence" value="ECO:0007669"/>
    <property type="project" value="UniProtKB-ARBA"/>
</dbReference>
<evidence type="ECO:0000256" key="6">
    <source>
        <dbReference type="ARBA" id="ARBA00023098"/>
    </source>
</evidence>
<dbReference type="EMBL" id="DSYK01000602">
    <property type="protein sequence ID" value="HGS22598.1"/>
    <property type="molecule type" value="Genomic_DNA"/>
</dbReference>
<evidence type="ECO:0000256" key="4">
    <source>
        <dbReference type="ARBA" id="ARBA00022801"/>
    </source>
</evidence>
<dbReference type="AlphaFoldDB" id="A0A7C4KIX5"/>
<dbReference type="InterPro" id="IPR001736">
    <property type="entry name" value="PLipase_D/transphosphatidylase"/>
</dbReference>
<dbReference type="PANTHER" id="PTHR43856">
    <property type="entry name" value="CARDIOLIPIN HYDROLASE"/>
    <property type="match status" value="1"/>
</dbReference>
<evidence type="ECO:0000259" key="7">
    <source>
        <dbReference type="PROSITE" id="PS50035"/>
    </source>
</evidence>
<evidence type="ECO:0000256" key="3">
    <source>
        <dbReference type="ARBA" id="ARBA00012027"/>
    </source>
</evidence>
<keyword evidence="4" id="KW-0378">Hydrolase</keyword>
<dbReference type="GO" id="GO:0004630">
    <property type="term" value="F:phospholipase D activity"/>
    <property type="evidence" value="ECO:0007669"/>
    <property type="project" value="UniProtKB-EC"/>
</dbReference>
<reference evidence="8" key="1">
    <citation type="journal article" date="2020" name="mSystems">
        <title>Genome- and Community-Level Interaction Insights into Carbon Utilization and Element Cycling Functions of Hydrothermarchaeota in Hydrothermal Sediment.</title>
        <authorList>
            <person name="Zhou Z."/>
            <person name="Liu Y."/>
            <person name="Xu W."/>
            <person name="Pan J."/>
            <person name="Luo Z.H."/>
            <person name="Li M."/>
        </authorList>
    </citation>
    <scope>NUCLEOTIDE SEQUENCE [LARGE SCALE GENOMIC DNA]</scope>
    <source>
        <strain evidence="8">SpSt-573</strain>
    </source>
</reference>
<accession>A0A7C4KIX5</accession>
<comment type="similarity">
    <text evidence="2">Belongs to the phospholipase D family.</text>
</comment>
<feature type="domain" description="PLD phosphodiesterase" evidence="7">
    <location>
        <begin position="380"/>
        <end position="411"/>
    </location>
</feature>
<dbReference type="GO" id="GO:0016042">
    <property type="term" value="P:lipid catabolic process"/>
    <property type="evidence" value="ECO:0007669"/>
    <property type="project" value="UniProtKB-KW"/>
</dbReference>
<evidence type="ECO:0000256" key="1">
    <source>
        <dbReference type="ARBA" id="ARBA00000798"/>
    </source>
</evidence>
<dbReference type="SUPFAM" id="SSF56024">
    <property type="entry name" value="Phospholipase D/nuclease"/>
    <property type="match status" value="2"/>
</dbReference>
<dbReference type="PROSITE" id="PS50035">
    <property type="entry name" value="PLD"/>
    <property type="match status" value="1"/>
</dbReference>
<dbReference type="EC" id="3.1.4.4" evidence="3"/>
<name>A0A7C4KIX5_9CHLR</name>
<dbReference type="PANTHER" id="PTHR43856:SF1">
    <property type="entry name" value="MITOCHONDRIAL CARDIOLIPIN HYDROLASE"/>
    <property type="match status" value="1"/>
</dbReference>
<keyword evidence="5" id="KW-0442">Lipid degradation</keyword>
<proteinExistence type="inferred from homology"/>
<dbReference type="CDD" id="cd09172">
    <property type="entry name" value="PLDc_Nuc_like_unchar1_1"/>
    <property type="match status" value="1"/>
</dbReference>
<dbReference type="Pfam" id="PF13091">
    <property type="entry name" value="PLDc_2"/>
    <property type="match status" value="2"/>
</dbReference>
<evidence type="ECO:0000313" key="8">
    <source>
        <dbReference type="EMBL" id="HGS22598.1"/>
    </source>
</evidence>